<comment type="caution">
    <text evidence="1">The sequence shown here is derived from an EMBL/GenBank/DDBJ whole genome shotgun (WGS) entry which is preliminary data.</text>
</comment>
<sequence>MTAIVLASATTTATLEATSSMRRGGDEISDSDAAEMDEAFGRLCILEAAVN</sequence>
<organism evidence="1 2">
    <name type="scientific">Phytophthora fragariae</name>
    <dbReference type="NCBI Taxonomy" id="53985"/>
    <lineage>
        <taxon>Eukaryota</taxon>
        <taxon>Sar</taxon>
        <taxon>Stramenopiles</taxon>
        <taxon>Oomycota</taxon>
        <taxon>Peronosporomycetes</taxon>
        <taxon>Peronosporales</taxon>
        <taxon>Peronosporaceae</taxon>
        <taxon>Phytophthora</taxon>
    </lineage>
</organism>
<name>A0A6G0S1C6_9STRA</name>
<dbReference type="AlphaFoldDB" id="A0A6G0S1C6"/>
<gene>
    <name evidence="1" type="ORF">PF008_g7821</name>
</gene>
<reference evidence="1 2" key="1">
    <citation type="submission" date="2018-09" db="EMBL/GenBank/DDBJ databases">
        <title>Genomic investigation of the strawberry pathogen Phytophthora fragariae indicates pathogenicity is determined by transcriptional variation in three key races.</title>
        <authorList>
            <person name="Adams T.M."/>
            <person name="Armitage A.D."/>
            <person name="Sobczyk M.K."/>
            <person name="Bates H.J."/>
            <person name="Dunwell J.M."/>
            <person name="Nellist C.F."/>
            <person name="Harrison R.J."/>
        </authorList>
    </citation>
    <scope>NUCLEOTIDE SEQUENCE [LARGE SCALE GENOMIC DNA]</scope>
    <source>
        <strain evidence="1 2">NOV-77</strain>
    </source>
</reference>
<dbReference type="Proteomes" id="UP000486351">
    <property type="component" value="Unassembled WGS sequence"/>
</dbReference>
<proteinExistence type="predicted"/>
<dbReference type="EMBL" id="QXFY01000340">
    <property type="protein sequence ID" value="KAE9347398.1"/>
    <property type="molecule type" value="Genomic_DNA"/>
</dbReference>
<evidence type="ECO:0000313" key="1">
    <source>
        <dbReference type="EMBL" id="KAE9347398.1"/>
    </source>
</evidence>
<evidence type="ECO:0000313" key="2">
    <source>
        <dbReference type="Proteomes" id="UP000486351"/>
    </source>
</evidence>
<accession>A0A6G0S1C6</accession>
<protein>
    <submittedName>
        <fullName evidence="1">Uncharacterized protein</fullName>
    </submittedName>
</protein>